<reference evidence="3 4" key="1">
    <citation type="journal article" date="2023" name="Arcadia Sci">
        <title>De novo assembly of a long-read Amblyomma americanum tick genome.</title>
        <authorList>
            <person name="Chou S."/>
            <person name="Poskanzer K.E."/>
            <person name="Rollins M."/>
            <person name="Thuy-Boun P.S."/>
        </authorList>
    </citation>
    <scope>NUCLEOTIDE SEQUENCE [LARGE SCALE GENOMIC DNA]</scope>
    <source>
        <strain evidence="3">F_SG_1</strain>
        <tissue evidence="3">Salivary glands</tissue>
    </source>
</reference>
<proteinExistence type="predicted"/>
<dbReference type="EMBL" id="JARKHS020006271">
    <property type="protein sequence ID" value="KAK8782796.1"/>
    <property type="molecule type" value="Genomic_DNA"/>
</dbReference>
<dbReference type="AlphaFoldDB" id="A0AAQ4F6R9"/>
<feature type="region of interest" description="Disordered" evidence="1">
    <location>
        <begin position="1"/>
        <end position="38"/>
    </location>
</feature>
<keyword evidence="2" id="KW-1133">Transmembrane helix</keyword>
<sequence>MKKNAVRDAAQPSSHFGYFSPQTSLEEDSSSSFGSSDEEFDDLPSAFVENHKDQTCSQAMVIFSAISCVLVFLFVILFDSAENKLAQNASTYATHPARPLFKRRQFTPGERPEKFLLCTAGSYATQQHGVYPPDGVCNWIIYTHVSFDAQNRTLVPTSLESWRSFLRLRLQFKLSRLLPSHEWGNVRLHERQVRLLNRTLIQLRMVGLAFLNVRIAVAEVPELAAVLERLAIVNPGMFLVLGASFEGLNDHTASKLLPNWLLDQLVTPLSVFVLETHLPAPGDSCTAGFSTALLPVYGQKHISLTFRGARAFLEQPALRYSNESGLARCVSVMAGVLVFHIVEGHPAVLGAPCSRWSLEKLSSFCRLSSVTVNEEAWSAYGWTKNAFFSFEWTLHMWKKMRPVLHSMLLAELPTCMAIYSLDLDSAPGLCPYPDERTNRLVYTAYDVMLTMTTRNSSDYSLFATDDTSKSTNSTL</sequence>
<protein>
    <submittedName>
        <fullName evidence="3">Uncharacterized protein</fullName>
    </submittedName>
</protein>
<evidence type="ECO:0000313" key="4">
    <source>
        <dbReference type="Proteomes" id="UP001321473"/>
    </source>
</evidence>
<keyword evidence="2" id="KW-0812">Transmembrane</keyword>
<organism evidence="3 4">
    <name type="scientific">Amblyomma americanum</name>
    <name type="common">Lone star tick</name>
    <dbReference type="NCBI Taxonomy" id="6943"/>
    <lineage>
        <taxon>Eukaryota</taxon>
        <taxon>Metazoa</taxon>
        <taxon>Ecdysozoa</taxon>
        <taxon>Arthropoda</taxon>
        <taxon>Chelicerata</taxon>
        <taxon>Arachnida</taxon>
        <taxon>Acari</taxon>
        <taxon>Parasitiformes</taxon>
        <taxon>Ixodida</taxon>
        <taxon>Ixodoidea</taxon>
        <taxon>Ixodidae</taxon>
        <taxon>Amblyomminae</taxon>
        <taxon>Amblyomma</taxon>
    </lineage>
</organism>
<accession>A0AAQ4F6R9</accession>
<evidence type="ECO:0000256" key="2">
    <source>
        <dbReference type="SAM" id="Phobius"/>
    </source>
</evidence>
<evidence type="ECO:0000256" key="1">
    <source>
        <dbReference type="SAM" id="MobiDB-lite"/>
    </source>
</evidence>
<comment type="caution">
    <text evidence="3">The sequence shown here is derived from an EMBL/GenBank/DDBJ whole genome shotgun (WGS) entry which is preliminary data.</text>
</comment>
<gene>
    <name evidence="3" type="ORF">V5799_015861</name>
</gene>
<dbReference type="Proteomes" id="UP001321473">
    <property type="component" value="Unassembled WGS sequence"/>
</dbReference>
<name>A0AAQ4F6R9_AMBAM</name>
<keyword evidence="2" id="KW-0472">Membrane</keyword>
<keyword evidence="4" id="KW-1185">Reference proteome</keyword>
<feature type="transmembrane region" description="Helical" evidence="2">
    <location>
        <begin position="59"/>
        <end position="78"/>
    </location>
</feature>
<evidence type="ECO:0000313" key="3">
    <source>
        <dbReference type="EMBL" id="KAK8782796.1"/>
    </source>
</evidence>